<evidence type="ECO:0000256" key="2">
    <source>
        <dbReference type="ARBA" id="ARBA00023015"/>
    </source>
</evidence>
<dbReference type="FunFam" id="3.90.70.200:FF:000005">
    <property type="entry name" value="Related to Pol II transcription elongation factor"/>
    <property type="match status" value="1"/>
</dbReference>
<feature type="compositionally biased region" description="Polar residues" evidence="6">
    <location>
        <begin position="74"/>
        <end position="87"/>
    </location>
</feature>
<keyword evidence="2" id="KW-0805">Transcription regulation</keyword>
<dbReference type="OrthoDB" id="166375at2759"/>
<dbReference type="STRING" id="348802.A0A0D2DGR9"/>
<evidence type="ECO:0000256" key="5">
    <source>
        <dbReference type="SAM" id="Coils"/>
    </source>
</evidence>
<feature type="compositionally biased region" description="Pro residues" evidence="6">
    <location>
        <begin position="25"/>
        <end position="34"/>
    </location>
</feature>
<dbReference type="PROSITE" id="PS51360">
    <property type="entry name" value="PLUS3"/>
    <property type="match status" value="1"/>
</dbReference>
<dbReference type="SMART" id="SM00719">
    <property type="entry name" value="Plus3"/>
    <property type="match status" value="1"/>
</dbReference>
<organism evidence="8 9">
    <name type="scientific">Exophiala xenobiotica</name>
    <dbReference type="NCBI Taxonomy" id="348802"/>
    <lineage>
        <taxon>Eukaryota</taxon>
        <taxon>Fungi</taxon>
        <taxon>Dikarya</taxon>
        <taxon>Ascomycota</taxon>
        <taxon>Pezizomycotina</taxon>
        <taxon>Eurotiomycetes</taxon>
        <taxon>Chaetothyriomycetidae</taxon>
        <taxon>Chaetothyriales</taxon>
        <taxon>Herpotrichiellaceae</taxon>
        <taxon>Exophiala</taxon>
    </lineage>
</organism>
<gene>
    <name evidence="8" type="ORF">PV05_01614</name>
</gene>
<evidence type="ECO:0000259" key="7">
    <source>
        <dbReference type="PROSITE" id="PS51360"/>
    </source>
</evidence>
<evidence type="ECO:0000256" key="4">
    <source>
        <dbReference type="ARBA" id="ARBA00023242"/>
    </source>
</evidence>
<reference evidence="8 9" key="1">
    <citation type="submission" date="2015-01" db="EMBL/GenBank/DDBJ databases">
        <title>The Genome Sequence of Exophiala xenobiotica CBS118157.</title>
        <authorList>
            <consortium name="The Broad Institute Genomics Platform"/>
            <person name="Cuomo C."/>
            <person name="de Hoog S."/>
            <person name="Gorbushina A."/>
            <person name="Stielow B."/>
            <person name="Teixiera M."/>
            <person name="Abouelleil A."/>
            <person name="Chapman S.B."/>
            <person name="Priest M."/>
            <person name="Young S.K."/>
            <person name="Wortman J."/>
            <person name="Nusbaum C."/>
            <person name="Birren B."/>
        </authorList>
    </citation>
    <scope>NUCLEOTIDE SEQUENCE [LARGE SCALE GENOMIC DNA]</scope>
    <source>
        <strain evidence="8 9">CBS 118157</strain>
    </source>
</reference>
<dbReference type="AlphaFoldDB" id="A0A0D2DGR9"/>
<dbReference type="HOGENOM" id="CLU_019525_0_0_1"/>
<feature type="compositionally biased region" description="Basic residues" evidence="6">
    <location>
        <begin position="52"/>
        <end position="64"/>
    </location>
</feature>
<feature type="compositionally biased region" description="Acidic residues" evidence="6">
    <location>
        <begin position="231"/>
        <end position="245"/>
    </location>
</feature>
<feature type="domain" description="Plus3" evidence="7">
    <location>
        <begin position="263"/>
        <end position="400"/>
    </location>
</feature>
<feature type="compositionally biased region" description="Basic and acidic residues" evidence="6">
    <location>
        <begin position="203"/>
        <end position="222"/>
    </location>
</feature>
<feature type="coiled-coil region" evidence="5">
    <location>
        <begin position="476"/>
        <end position="503"/>
    </location>
</feature>
<dbReference type="Proteomes" id="UP000054342">
    <property type="component" value="Unassembled WGS sequence"/>
</dbReference>
<dbReference type="GO" id="GO:1990269">
    <property type="term" value="F:RNA polymerase II C-terminal domain phosphoserine binding"/>
    <property type="evidence" value="ECO:0007669"/>
    <property type="project" value="TreeGrafter"/>
</dbReference>
<name>A0A0D2DGR9_9EURO</name>
<dbReference type="RefSeq" id="XP_013322081.1">
    <property type="nucleotide sequence ID" value="XM_013466627.1"/>
</dbReference>
<feature type="region of interest" description="Disordered" evidence="6">
    <location>
        <begin position="1"/>
        <end position="100"/>
    </location>
</feature>
<comment type="subcellular location">
    <subcellularLocation>
        <location evidence="1">Nucleus</location>
    </subcellularLocation>
</comment>
<evidence type="ECO:0000256" key="1">
    <source>
        <dbReference type="ARBA" id="ARBA00004123"/>
    </source>
</evidence>
<proteinExistence type="predicted"/>
<evidence type="ECO:0000256" key="3">
    <source>
        <dbReference type="ARBA" id="ARBA00023163"/>
    </source>
</evidence>
<accession>A0A0D2DGR9</accession>
<protein>
    <recommendedName>
        <fullName evidence="7">Plus3 domain-containing protein</fullName>
    </recommendedName>
</protein>
<evidence type="ECO:0000313" key="9">
    <source>
        <dbReference type="Proteomes" id="UP000054342"/>
    </source>
</evidence>
<dbReference type="Gene3D" id="3.90.70.200">
    <property type="entry name" value="Plus-3 domain"/>
    <property type="match status" value="1"/>
</dbReference>
<dbReference type="PANTHER" id="PTHR13115:SF8">
    <property type="entry name" value="RNA POLYMERASE-ASSOCIATED PROTEIN RTF1 HOMOLOG"/>
    <property type="match status" value="1"/>
</dbReference>
<dbReference type="GO" id="GO:0016593">
    <property type="term" value="C:Cdc73/Paf1 complex"/>
    <property type="evidence" value="ECO:0007669"/>
    <property type="project" value="TreeGrafter"/>
</dbReference>
<keyword evidence="3" id="KW-0804">Transcription</keyword>
<dbReference type="InterPro" id="IPR004343">
    <property type="entry name" value="Plus-3_dom"/>
</dbReference>
<dbReference type="EMBL" id="KN847317">
    <property type="protein sequence ID" value="KIW61497.1"/>
    <property type="molecule type" value="Genomic_DNA"/>
</dbReference>
<dbReference type="GeneID" id="25323522"/>
<dbReference type="SUPFAM" id="SSF159042">
    <property type="entry name" value="Plus3-like"/>
    <property type="match status" value="1"/>
</dbReference>
<keyword evidence="9" id="KW-1185">Reference proteome</keyword>
<dbReference type="InterPro" id="IPR036128">
    <property type="entry name" value="Plus3-like_sf"/>
</dbReference>
<evidence type="ECO:0000256" key="6">
    <source>
        <dbReference type="SAM" id="MobiDB-lite"/>
    </source>
</evidence>
<evidence type="ECO:0000313" key="8">
    <source>
        <dbReference type="EMBL" id="KIW61497.1"/>
    </source>
</evidence>
<keyword evidence="5" id="KW-0175">Coiled coil</keyword>
<dbReference type="GO" id="GO:0003677">
    <property type="term" value="F:DNA binding"/>
    <property type="evidence" value="ECO:0007669"/>
    <property type="project" value="InterPro"/>
</dbReference>
<sequence>MADIDAELLALAGGDSSGEESMPSSPKPKSPSPPRSKKQSRRSPTPDMARKGIAKTVKRPRRRKAYSDDEDEVSSLSRHSESASMSQSEDEADFDPAADKPIFPYEKLYYDAEDKARIEAKPEIEREEILAQRSEQVERHEQDLTLRRLVAARAREEAKSAAKNKRKASAADLEDTQRKSTRQRTKVGGGRAGEASSAIEAYKQQRAEKNLREQQRKRDGYVRKSASPELDYSDADAEAESDNDYDDRRYKRRSPSPPRDEPIAELADIQRARVGRDNFAQVCYTPGFEETITDCYARVCLGPGRDPKINEYRLCLIKGFTKGKPYAMIGSNGRPFPVDKYIIARHGKAERPWSFLECSMSKFTEDEWRRYRATMANEDCKLPTKKFINSKLDQINRLLAHRFTDHEITARMQAQNDLIEKITRSREKEELKERIKAAIAEGDDDLAEELENHLASIVPMKLAFGTSLSRADSGEVSQEQERIAELNRRNQRLNAENVRKAQLAEMRARKSKKHLAPGVDELFEGGSDISRAGTPVNGTGTPKVAASISRAETPNPVTIANGTPRSSTPTINVLKPAAEKKKGLPVIRKAALDDEILANMDLGIDIDIDI</sequence>
<feature type="region of interest" description="Disordered" evidence="6">
    <location>
        <begin position="154"/>
        <end position="265"/>
    </location>
</feature>
<keyword evidence="4" id="KW-0539">Nucleus</keyword>
<dbReference type="PANTHER" id="PTHR13115">
    <property type="entry name" value="RNA POLYMERASE-ASSOCIATED PROTEIN RTF1 HOMOLOG"/>
    <property type="match status" value="1"/>
</dbReference>
<dbReference type="Pfam" id="PF03126">
    <property type="entry name" value="Plus-3"/>
    <property type="match status" value="1"/>
</dbReference>